<dbReference type="AlphaFoldDB" id="K0TLT5"/>
<comment type="similarity">
    <text evidence="2 10">Belongs to the TCP-1 chaperonin family.</text>
</comment>
<dbReference type="CDD" id="cd03336">
    <property type="entry name" value="TCP1_beta"/>
    <property type="match status" value="1"/>
</dbReference>
<dbReference type="EMBL" id="AGNL01002843">
    <property type="protein sequence ID" value="EJK75596.1"/>
    <property type="molecule type" value="Genomic_DNA"/>
</dbReference>
<dbReference type="Gene3D" id="3.30.260.10">
    <property type="entry name" value="TCP-1-like chaperonin intermediate domain"/>
    <property type="match status" value="1"/>
</dbReference>
<evidence type="ECO:0000256" key="7">
    <source>
        <dbReference type="ARBA" id="ARBA00023186"/>
    </source>
</evidence>
<keyword evidence="12" id="KW-1185">Reference proteome</keyword>
<dbReference type="SUPFAM" id="SSF48592">
    <property type="entry name" value="GroEL equatorial domain-like"/>
    <property type="match status" value="1"/>
</dbReference>
<dbReference type="GO" id="GO:0005832">
    <property type="term" value="C:chaperonin-containing T-complex"/>
    <property type="evidence" value="ECO:0007669"/>
    <property type="project" value="InterPro"/>
</dbReference>
<dbReference type="NCBIfam" id="TIGR02341">
    <property type="entry name" value="chap_CCT_beta"/>
    <property type="match status" value="1"/>
</dbReference>
<dbReference type="GO" id="GO:0005524">
    <property type="term" value="F:ATP binding"/>
    <property type="evidence" value="ECO:0007669"/>
    <property type="project" value="UniProtKB-KW"/>
</dbReference>
<evidence type="ECO:0000313" key="12">
    <source>
        <dbReference type="Proteomes" id="UP000266841"/>
    </source>
</evidence>
<evidence type="ECO:0000256" key="9">
    <source>
        <dbReference type="ARBA" id="ARBA00033237"/>
    </source>
</evidence>
<dbReference type="SUPFAM" id="SSF54849">
    <property type="entry name" value="GroEL-intermediate domain like"/>
    <property type="match status" value="1"/>
</dbReference>
<name>K0TLT5_THAOC</name>
<comment type="subunit">
    <text evidence="3">Heterooligomeric complex of about 850 to 900 kDa that forms two stacked rings, 12 to 16 nm in diameter.</text>
</comment>
<dbReference type="GO" id="GO:0051082">
    <property type="term" value="F:unfolded protein binding"/>
    <property type="evidence" value="ECO:0007669"/>
    <property type="project" value="InterPro"/>
</dbReference>
<evidence type="ECO:0000313" key="11">
    <source>
        <dbReference type="EMBL" id="EJK75596.1"/>
    </source>
</evidence>
<proteinExistence type="inferred from homology"/>
<dbReference type="InterPro" id="IPR002423">
    <property type="entry name" value="Cpn60/GroEL/TCP-1"/>
</dbReference>
<dbReference type="FunFam" id="3.50.7.10:FF:000002">
    <property type="entry name" value="T-complex protein 1 subunit beta"/>
    <property type="match status" value="1"/>
</dbReference>
<dbReference type="InterPro" id="IPR017998">
    <property type="entry name" value="Chaperone_TCP-1"/>
</dbReference>
<comment type="caution">
    <text evidence="11">The sequence shown here is derived from an EMBL/GenBank/DDBJ whole genome shotgun (WGS) entry which is preliminary data.</text>
</comment>
<dbReference type="InterPro" id="IPR002194">
    <property type="entry name" value="Chaperonin_TCP-1_CS"/>
</dbReference>
<organism evidence="11 12">
    <name type="scientific">Thalassiosira oceanica</name>
    <name type="common">Marine diatom</name>
    <dbReference type="NCBI Taxonomy" id="159749"/>
    <lineage>
        <taxon>Eukaryota</taxon>
        <taxon>Sar</taxon>
        <taxon>Stramenopiles</taxon>
        <taxon>Ochrophyta</taxon>
        <taxon>Bacillariophyta</taxon>
        <taxon>Coscinodiscophyceae</taxon>
        <taxon>Thalassiosirophycidae</taxon>
        <taxon>Thalassiosirales</taxon>
        <taxon>Thalassiosiraceae</taxon>
        <taxon>Thalassiosira</taxon>
    </lineage>
</organism>
<evidence type="ECO:0000256" key="2">
    <source>
        <dbReference type="ARBA" id="ARBA00008020"/>
    </source>
</evidence>
<evidence type="ECO:0000256" key="4">
    <source>
        <dbReference type="ARBA" id="ARBA00022490"/>
    </source>
</evidence>
<dbReference type="InterPro" id="IPR027409">
    <property type="entry name" value="GroEL-like_apical_dom_sf"/>
</dbReference>
<dbReference type="PROSITE" id="PS00995">
    <property type="entry name" value="TCP1_3"/>
    <property type="match status" value="1"/>
</dbReference>
<keyword evidence="6 10" id="KW-0067">ATP-binding</keyword>
<dbReference type="FunFam" id="1.10.560.10:FF:000017">
    <property type="entry name" value="T-complex protein 1 subunit eta"/>
    <property type="match status" value="1"/>
</dbReference>
<dbReference type="PRINTS" id="PR00304">
    <property type="entry name" value="TCOMPLEXTCP1"/>
</dbReference>
<dbReference type="GO" id="GO:0016887">
    <property type="term" value="F:ATP hydrolysis activity"/>
    <property type="evidence" value="ECO:0007669"/>
    <property type="project" value="InterPro"/>
</dbReference>
<dbReference type="OrthoDB" id="10248520at2759"/>
<dbReference type="InterPro" id="IPR012716">
    <property type="entry name" value="Chap_CCT_beta"/>
</dbReference>
<keyword evidence="5 10" id="KW-0547">Nucleotide-binding</keyword>
<evidence type="ECO:0000256" key="8">
    <source>
        <dbReference type="ARBA" id="ARBA00024677"/>
    </source>
</evidence>
<dbReference type="PANTHER" id="PTHR11353">
    <property type="entry name" value="CHAPERONIN"/>
    <property type="match status" value="1"/>
</dbReference>
<evidence type="ECO:0000256" key="3">
    <source>
        <dbReference type="ARBA" id="ARBA00011531"/>
    </source>
</evidence>
<dbReference type="InterPro" id="IPR027410">
    <property type="entry name" value="TCP-1-like_intermed_sf"/>
</dbReference>
<dbReference type="PROSITE" id="PS00750">
    <property type="entry name" value="TCP1_1"/>
    <property type="match status" value="1"/>
</dbReference>
<dbReference type="GO" id="GO:0140662">
    <property type="term" value="F:ATP-dependent protein folding chaperone"/>
    <property type="evidence" value="ECO:0007669"/>
    <property type="project" value="InterPro"/>
</dbReference>
<comment type="function">
    <text evidence="8">Molecular chaperone; assists the folding of proteins upon ATP hydrolysis. Known to play a role, in vitro, in the folding of actin and tubulin.</text>
</comment>
<dbReference type="NCBIfam" id="NF041083">
    <property type="entry name" value="thermosome_beta"/>
    <property type="match status" value="1"/>
</dbReference>
<dbReference type="PROSITE" id="PS00751">
    <property type="entry name" value="TCP1_2"/>
    <property type="match status" value="1"/>
</dbReference>
<evidence type="ECO:0000256" key="1">
    <source>
        <dbReference type="ARBA" id="ARBA00004496"/>
    </source>
</evidence>
<dbReference type="Gene3D" id="1.10.560.10">
    <property type="entry name" value="GroEL-like equatorial domain"/>
    <property type="match status" value="1"/>
</dbReference>
<dbReference type="OMA" id="CAEMVMS"/>
<dbReference type="Gene3D" id="3.50.7.10">
    <property type="entry name" value="GroEL"/>
    <property type="match status" value="1"/>
</dbReference>
<dbReference type="SUPFAM" id="SSF52029">
    <property type="entry name" value="GroEL apical domain-like"/>
    <property type="match status" value="1"/>
</dbReference>
<keyword evidence="7 10" id="KW-0143">Chaperone</keyword>
<protein>
    <recommendedName>
        <fullName evidence="9">CCT-beta</fullName>
    </recommendedName>
</protein>
<dbReference type="FunFam" id="3.30.260.10:FF:000025">
    <property type="entry name" value="Chaperonin containing TCP1 subunit 2"/>
    <property type="match status" value="1"/>
</dbReference>
<dbReference type="Proteomes" id="UP000266841">
    <property type="component" value="Unassembled WGS sequence"/>
</dbReference>
<dbReference type="eggNOG" id="KOG0363">
    <property type="taxonomic scope" value="Eukaryota"/>
</dbReference>
<keyword evidence="4" id="KW-0963">Cytoplasm</keyword>
<dbReference type="InterPro" id="IPR053374">
    <property type="entry name" value="TCP-1_chaperonin"/>
</dbReference>
<gene>
    <name evidence="11" type="ORF">THAOC_02677</name>
</gene>
<dbReference type="Pfam" id="PF00118">
    <property type="entry name" value="Cpn60_TCP1"/>
    <property type="match status" value="1"/>
</dbReference>
<evidence type="ECO:0000256" key="5">
    <source>
        <dbReference type="ARBA" id="ARBA00022741"/>
    </source>
</evidence>
<evidence type="ECO:0000256" key="6">
    <source>
        <dbReference type="ARBA" id="ARBA00022840"/>
    </source>
</evidence>
<evidence type="ECO:0000256" key="10">
    <source>
        <dbReference type="RuleBase" id="RU004187"/>
    </source>
</evidence>
<comment type="subcellular location">
    <subcellularLocation>
        <location evidence="1">Cytoplasm</location>
    </subcellularLocation>
</comment>
<accession>K0TLT5</accession>
<dbReference type="InterPro" id="IPR027413">
    <property type="entry name" value="GROEL-like_equatorial_sf"/>
</dbReference>
<sequence>MEAAFMDSGTTVDKAKNARLSSFVGAIAIADLVKTTLGPKGMDKILQRIGEHDQSVSVTNDGATILKSINLDNAAAKVLVDIARVQDDEVGDGTTSVAVLCGELLREAEDLINQRIHPQTIAEGWRLARKAAREALEAAAIDNSADEARFREDLLRIARTTLSSKLLTYEKDYFANLAVDAVMRLRGSNNLDHIQVLKKPGGQLRDSYLEEGFLLNKKIGVGQPKRVENANILLANTSMDTDKIKIYGSRVRVDSLNKVAEIEEAEKARMLISHGCNVFINRQLIYNLPESIFTEKGIMAIEHADFDGIERLAAVTGGEVVSTFDRPDLVTMGECDVIEEVMIGEDKVIRFGGCKSGEACSIVLRGASSHVLDEAERSLHDALCILTATVKEPRIICGGGCTEVLMAQAIDRLVESTPGKKALAMSSFARALRQLPAIVADNGGYDSAELVTQLRAAHASGKNTHGLDMYNGTICDMVELGVAESFKSKLCVLLSASEAAEMILRVDDIIKCAPRAREGH</sequence>
<reference evidence="11 12" key="1">
    <citation type="journal article" date="2012" name="Genome Biol.">
        <title>Genome and low-iron response of an oceanic diatom adapted to chronic iron limitation.</title>
        <authorList>
            <person name="Lommer M."/>
            <person name="Specht M."/>
            <person name="Roy A.S."/>
            <person name="Kraemer L."/>
            <person name="Andreson R."/>
            <person name="Gutowska M.A."/>
            <person name="Wolf J."/>
            <person name="Bergner S.V."/>
            <person name="Schilhabel M.B."/>
            <person name="Klostermeier U.C."/>
            <person name="Beiko R.G."/>
            <person name="Rosenstiel P."/>
            <person name="Hippler M."/>
            <person name="Laroche J."/>
        </authorList>
    </citation>
    <scope>NUCLEOTIDE SEQUENCE [LARGE SCALE GENOMIC DNA]</scope>
    <source>
        <strain evidence="11 12">CCMP1005</strain>
    </source>
</reference>